<comment type="caution">
    <text evidence="2">The sequence shown here is derived from an EMBL/GenBank/DDBJ whole genome shotgun (WGS) entry which is preliminary data.</text>
</comment>
<keyword evidence="3" id="KW-1185">Reference proteome</keyword>
<sequence>MSQDGVCRRLDAELRSQLSTQIIALFTHWELPKSQQYTLLGLLLDRPVIPEGLRQGEPLADDTDTLDRVRILLRTHKSLRILFPRNQDLAYCWMSTPNRAFRNHSPVEVVEQRGMLGLHQVRPYRHRQVGHCSGLPTEAPDCTSDTPISRSCYVPQIENTS</sequence>
<protein>
    <submittedName>
        <fullName evidence="2">DUF2384 domain-containing protein</fullName>
    </submittedName>
</protein>
<feature type="domain" description="Antitoxin Xre/MbcA/ParS-like toxin-binding" evidence="1">
    <location>
        <begin position="78"/>
        <end position="122"/>
    </location>
</feature>
<gene>
    <name evidence="2" type="ORF">JF535_11965</name>
</gene>
<evidence type="ECO:0000313" key="3">
    <source>
        <dbReference type="Proteomes" id="UP000664293"/>
    </source>
</evidence>
<dbReference type="RefSeq" id="WP_207002378.1">
    <property type="nucleotide sequence ID" value="NZ_JAEKJR010000002.1"/>
</dbReference>
<dbReference type="EMBL" id="JAEKJR010000002">
    <property type="protein sequence ID" value="MBN8431569.1"/>
    <property type="molecule type" value="Genomic_DNA"/>
</dbReference>
<evidence type="ECO:0000313" key="2">
    <source>
        <dbReference type="EMBL" id="MBN8431569.1"/>
    </source>
</evidence>
<dbReference type="Proteomes" id="UP000664293">
    <property type="component" value="Unassembled WGS sequence"/>
</dbReference>
<proteinExistence type="predicted"/>
<accession>A0ABS3E8D7</accession>
<dbReference type="Pfam" id="PF09722">
    <property type="entry name" value="Xre_MbcA_ParS_C"/>
    <property type="match status" value="1"/>
</dbReference>
<name>A0ABS3E8D7_9GAMM</name>
<organism evidence="2 3">
    <name type="scientific">Microbulbifer salipaludis</name>
    <dbReference type="NCBI Taxonomy" id="187980"/>
    <lineage>
        <taxon>Bacteria</taxon>
        <taxon>Pseudomonadati</taxon>
        <taxon>Pseudomonadota</taxon>
        <taxon>Gammaproteobacteria</taxon>
        <taxon>Cellvibrionales</taxon>
        <taxon>Microbulbiferaceae</taxon>
        <taxon>Microbulbifer</taxon>
    </lineage>
</organism>
<dbReference type="InterPro" id="IPR024467">
    <property type="entry name" value="Xre/MbcA/ParS-like_toxin-bd"/>
</dbReference>
<evidence type="ECO:0000259" key="1">
    <source>
        <dbReference type="Pfam" id="PF09722"/>
    </source>
</evidence>
<reference evidence="2 3" key="1">
    <citation type="submission" date="2020-12" db="EMBL/GenBank/DDBJ databases">
        <title>Oil enriched cultivation method for isolating marine PHA-producing bacteria.</title>
        <authorList>
            <person name="Zheng W."/>
            <person name="Yu S."/>
            <person name="Huang Y."/>
        </authorList>
    </citation>
    <scope>NUCLEOTIDE SEQUENCE [LARGE SCALE GENOMIC DNA]</scope>
    <source>
        <strain evidence="2 3">SN0-2</strain>
    </source>
</reference>